<reference evidence="1" key="1">
    <citation type="submission" date="2022-03" db="EMBL/GenBank/DDBJ databases">
        <authorList>
            <person name="Sayadi A."/>
        </authorList>
    </citation>
    <scope>NUCLEOTIDE SEQUENCE</scope>
</reference>
<gene>
    <name evidence="1" type="ORF">ACAOBT_LOCUS24326</name>
</gene>
<evidence type="ECO:0000313" key="2">
    <source>
        <dbReference type="Proteomes" id="UP001152888"/>
    </source>
</evidence>
<comment type="caution">
    <text evidence="1">The sequence shown here is derived from an EMBL/GenBank/DDBJ whole genome shotgun (WGS) entry which is preliminary data.</text>
</comment>
<sequence>MIEATELANKWNIQPEFRQRRQPKVKKHFDELLSDYRLNNTQILFKINVFNVVMNRVLTQISNRFIYRSMKKINKLSDLLLPKIILSCDETSIKNKCTAIYNKYP</sequence>
<dbReference type="EMBL" id="CAKOFQ010007325">
    <property type="protein sequence ID" value="CAH1998356.1"/>
    <property type="molecule type" value="Genomic_DNA"/>
</dbReference>
<accession>A0A9P0LRY8</accession>
<name>A0A9P0LRY8_ACAOB</name>
<protein>
    <submittedName>
        <fullName evidence="1">Uncharacterized protein</fullName>
    </submittedName>
</protein>
<keyword evidence="2" id="KW-1185">Reference proteome</keyword>
<evidence type="ECO:0000313" key="1">
    <source>
        <dbReference type="EMBL" id="CAH1998356.1"/>
    </source>
</evidence>
<proteinExistence type="predicted"/>
<feature type="non-terminal residue" evidence="1">
    <location>
        <position position="105"/>
    </location>
</feature>
<dbReference type="OrthoDB" id="6778351at2759"/>
<dbReference type="Proteomes" id="UP001152888">
    <property type="component" value="Unassembled WGS sequence"/>
</dbReference>
<dbReference type="AlphaFoldDB" id="A0A9P0LRY8"/>
<organism evidence="1 2">
    <name type="scientific">Acanthoscelides obtectus</name>
    <name type="common">Bean weevil</name>
    <name type="synonym">Bruchus obtectus</name>
    <dbReference type="NCBI Taxonomy" id="200917"/>
    <lineage>
        <taxon>Eukaryota</taxon>
        <taxon>Metazoa</taxon>
        <taxon>Ecdysozoa</taxon>
        <taxon>Arthropoda</taxon>
        <taxon>Hexapoda</taxon>
        <taxon>Insecta</taxon>
        <taxon>Pterygota</taxon>
        <taxon>Neoptera</taxon>
        <taxon>Endopterygota</taxon>
        <taxon>Coleoptera</taxon>
        <taxon>Polyphaga</taxon>
        <taxon>Cucujiformia</taxon>
        <taxon>Chrysomeloidea</taxon>
        <taxon>Chrysomelidae</taxon>
        <taxon>Bruchinae</taxon>
        <taxon>Bruchini</taxon>
        <taxon>Acanthoscelides</taxon>
    </lineage>
</organism>